<dbReference type="Pfam" id="PF00171">
    <property type="entry name" value="Aldedh"/>
    <property type="match status" value="1"/>
</dbReference>
<evidence type="ECO:0000259" key="5">
    <source>
        <dbReference type="Pfam" id="PF00171"/>
    </source>
</evidence>
<keyword evidence="2 4" id="KW-0560">Oxidoreductase</keyword>
<evidence type="ECO:0000256" key="3">
    <source>
        <dbReference type="PROSITE-ProRule" id="PRU10007"/>
    </source>
</evidence>
<evidence type="ECO:0000256" key="4">
    <source>
        <dbReference type="RuleBase" id="RU003345"/>
    </source>
</evidence>
<dbReference type="AlphaFoldDB" id="A0A2N7VYK2"/>
<dbReference type="GO" id="GO:0008957">
    <property type="term" value="F:phenylacetaldehyde dehydrogenase (NAD+) activity"/>
    <property type="evidence" value="ECO:0007669"/>
    <property type="project" value="UniProtKB-EC"/>
</dbReference>
<dbReference type="InterPro" id="IPR016163">
    <property type="entry name" value="Ald_DH_C"/>
</dbReference>
<reference evidence="7 8" key="1">
    <citation type="submission" date="2018-01" db="EMBL/GenBank/DDBJ databases">
        <title>Whole genome analyses suggest that Burkholderia sensu lato contains two further novel genera in the rhizoxinica-symbiotica group Mycetohabitans gen. nov., and Trinickia gen. nov.: implications for the evolution of diazotrophy and nodulation in the Burkholderiaceae.</title>
        <authorList>
            <person name="Estrada-de los Santos P."/>
            <person name="Palmer M."/>
            <person name="Chavez-Ramirez B."/>
            <person name="Beukes C."/>
            <person name="Steenkamp E.T."/>
            <person name="Hirsch A.M."/>
            <person name="Manyaka P."/>
            <person name="Maluk M."/>
            <person name="Lafos M."/>
            <person name="Crook M."/>
            <person name="Gross E."/>
            <person name="Simon M.F."/>
            <person name="Bueno dos Reis Junior F."/>
            <person name="Poole P.S."/>
            <person name="Venter S.N."/>
            <person name="James E.K."/>
        </authorList>
    </citation>
    <scope>NUCLEOTIDE SEQUENCE [LARGE SCALE GENOMIC DNA]</scope>
    <source>
        <strain evidence="7 8">WSM 3937</strain>
    </source>
</reference>
<accession>A0A2N7VYK2</accession>
<dbReference type="FunFam" id="3.40.605.10:FF:000007">
    <property type="entry name" value="NAD/NADP-dependent betaine aldehyde dehydrogenase"/>
    <property type="match status" value="1"/>
</dbReference>
<feature type="active site" evidence="3">
    <location>
        <position position="264"/>
    </location>
</feature>
<dbReference type="PROSITE" id="PS00687">
    <property type="entry name" value="ALDEHYDE_DEHYDR_GLU"/>
    <property type="match status" value="1"/>
</dbReference>
<evidence type="ECO:0000313" key="8">
    <source>
        <dbReference type="Proteomes" id="UP000235659"/>
    </source>
</evidence>
<dbReference type="Proteomes" id="UP000235659">
    <property type="component" value="Unassembled WGS sequence"/>
</dbReference>
<comment type="similarity">
    <text evidence="1 4">Belongs to the aldehyde dehydrogenase family.</text>
</comment>
<name>A0A2N7VYK2_9BURK</name>
<dbReference type="SUPFAM" id="SSF53720">
    <property type="entry name" value="ALDH-like"/>
    <property type="match status" value="1"/>
</dbReference>
<evidence type="ECO:0000256" key="2">
    <source>
        <dbReference type="ARBA" id="ARBA00023002"/>
    </source>
</evidence>
<protein>
    <submittedName>
        <fullName evidence="7">Betaine-aldehyde dehydrogenase</fullName>
    </submittedName>
    <submittedName>
        <fullName evidence="6">Phenylacetaldehyde dehydrogenase</fullName>
        <ecNumber evidence="6">1.2.1.39</ecNumber>
    </submittedName>
</protein>
<dbReference type="RefSeq" id="WP_102636237.1">
    <property type="nucleotide sequence ID" value="NZ_CADIJZ010000038.1"/>
</dbReference>
<dbReference type="EMBL" id="CADIJZ010000038">
    <property type="protein sequence ID" value="CAB3738536.1"/>
    <property type="molecule type" value="Genomic_DNA"/>
</dbReference>
<dbReference type="InterPro" id="IPR016161">
    <property type="entry name" value="Ald_DH/histidinol_DH"/>
</dbReference>
<feature type="domain" description="Aldehyde dehydrogenase" evidence="5">
    <location>
        <begin position="26"/>
        <end position="490"/>
    </location>
</feature>
<evidence type="ECO:0000313" key="6">
    <source>
        <dbReference type="EMBL" id="CAB3738536.1"/>
    </source>
</evidence>
<sequence length="495" mass="52572">MNDISKPPVVNFLANPEKDHFIDGQWKPSLSGERVDSFNPANGRVLAKLARGTKDDVDVAVAAARRAFEGPWSRFTPHQRQALLIKVHDLIEKNYDELALLESLDMGAPVARTAGVKNWMLQVIMYFASQTMNCNGQTIQNSLPGNFTTMTIQAPVGVVGGIIPWNGPLMSQWWVVGAALATGCTAVMKPAEDASLTVLRTAELLIEAGVPPGVVNVVTGLGSEAGAALASHPGVDRIAFTGSTQTGREIIKASAGNMKRLQLELGGKSPDIVFADADLDKAVPGAAMAVFSNTGQVCYAGTRLFVERSIHEAFVERLVAFGKTLKVGDPLDPTVQLGPLISQRQLDRVMSYVSIGGKEGAQLASGGGRVGGALAGGYFIEPTIFSNVSNSMTIAREEIFGPVISVIPFDTADEALRLANDTEYGLGGAVWTRSVNTMTKMMHGIKAGTVWVNCYGVVDPAVGFGGYKQSGYGWKGGPQHVDGFLYQKSVCINGD</sequence>
<dbReference type="Gene3D" id="3.40.605.10">
    <property type="entry name" value="Aldehyde Dehydrogenase, Chain A, domain 1"/>
    <property type="match status" value="1"/>
</dbReference>
<dbReference type="FunFam" id="3.40.309.10:FF:000012">
    <property type="entry name" value="Betaine aldehyde dehydrogenase"/>
    <property type="match status" value="1"/>
</dbReference>
<dbReference type="InterPro" id="IPR029510">
    <property type="entry name" value="Ald_DH_CS_GLU"/>
</dbReference>
<dbReference type="Proteomes" id="UP000494205">
    <property type="component" value="Unassembled WGS sequence"/>
</dbReference>
<dbReference type="InterPro" id="IPR016162">
    <property type="entry name" value="Ald_DH_N"/>
</dbReference>
<organism evidence="6 9">
    <name type="scientific">Paraburkholderia rhynchosiae</name>
    <dbReference type="NCBI Taxonomy" id="487049"/>
    <lineage>
        <taxon>Bacteria</taxon>
        <taxon>Pseudomonadati</taxon>
        <taxon>Pseudomonadota</taxon>
        <taxon>Betaproteobacteria</taxon>
        <taxon>Burkholderiales</taxon>
        <taxon>Burkholderiaceae</taxon>
        <taxon>Paraburkholderia</taxon>
    </lineage>
</organism>
<evidence type="ECO:0000313" key="7">
    <source>
        <dbReference type="EMBL" id="PMS22220.1"/>
    </source>
</evidence>
<proteinExistence type="inferred from homology"/>
<dbReference type="EC" id="1.2.1.39" evidence="6"/>
<dbReference type="InterPro" id="IPR015590">
    <property type="entry name" value="Aldehyde_DH_dom"/>
</dbReference>
<dbReference type="Gene3D" id="3.40.309.10">
    <property type="entry name" value="Aldehyde Dehydrogenase, Chain A, domain 2"/>
    <property type="match status" value="1"/>
</dbReference>
<evidence type="ECO:0000313" key="9">
    <source>
        <dbReference type="Proteomes" id="UP000494205"/>
    </source>
</evidence>
<gene>
    <name evidence="6" type="primary">feaB</name>
    <name evidence="7" type="ORF">C0Z16_33170</name>
    <name evidence="6" type="ORF">LMG27174_06476</name>
</gene>
<reference evidence="6 9" key="2">
    <citation type="submission" date="2020-04" db="EMBL/GenBank/DDBJ databases">
        <authorList>
            <person name="De Canck E."/>
        </authorList>
    </citation>
    <scope>NUCLEOTIDE SEQUENCE [LARGE SCALE GENOMIC DNA]</scope>
    <source>
        <strain evidence="6 9">LMG 27174</strain>
    </source>
</reference>
<dbReference type="OrthoDB" id="6187633at2"/>
<dbReference type="EMBL" id="PNXY01000044">
    <property type="protein sequence ID" value="PMS22220.1"/>
    <property type="molecule type" value="Genomic_DNA"/>
</dbReference>
<keyword evidence="8" id="KW-1185">Reference proteome</keyword>
<evidence type="ECO:0000256" key="1">
    <source>
        <dbReference type="ARBA" id="ARBA00009986"/>
    </source>
</evidence>
<dbReference type="PANTHER" id="PTHR11699">
    <property type="entry name" value="ALDEHYDE DEHYDROGENASE-RELATED"/>
    <property type="match status" value="1"/>
</dbReference>